<dbReference type="PANTHER" id="PTHR30146">
    <property type="entry name" value="LACI-RELATED TRANSCRIPTIONAL REPRESSOR"/>
    <property type="match status" value="1"/>
</dbReference>
<dbReference type="CDD" id="cd01392">
    <property type="entry name" value="HTH_LacI"/>
    <property type="match status" value="1"/>
</dbReference>
<name>A0ABP3PHJ4_9PROT</name>
<evidence type="ECO:0000256" key="3">
    <source>
        <dbReference type="ARBA" id="ARBA00023163"/>
    </source>
</evidence>
<keyword evidence="1" id="KW-0805">Transcription regulation</keyword>
<gene>
    <name evidence="6" type="ORF">GCM10008942_15230</name>
</gene>
<evidence type="ECO:0000313" key="6">
    <source>
        <dbReference type="EMBL" id="GAA0567608.1"/>
    </source>
</evidence>
<evidence type="ECO:0000256" key="4">
    <source>
        <dbReference type="SAM" id="MobiDB-lite"/>
    </source>
</evidence>
<sequence>MAGKRDSDSGPPRPTSFDIARRAGVSQPTVSRALRGDPTISPITRRRVEFIARELGYKVDKNASNLRGQHSQTIAILFFEDQRFNASLINPFFLSMLGSIAGACAKRGYDLIISCQHLSNNWRVDYEDSRRADGIILLGYDDFLTYSAELERLVDEGTHFVHYGATLERHPGLSVGCDDYAGGYEATKHLISLGRRSIAFLGSASDHYPEFFARYRGYCDALRDAGLPVVAELQADAISALPEGERAARQVIDGGKPFDAIFAASDLIAIGALGVLRDQGLAVPKDVSIVGFDDIPPASMVTPPLTTMRQDTQLAGEVLVETLLKLMRGEAAEATVLPCKLVVRRSCGAAERL</sequence>
<evidence type="ECO:0000259" key="5">
    <source>
        <dbReference type="PROSITE" id="PS50932"/>
    </source>
</evidence>
<dbReference type="GO" id="GO:0003677">
    <property type="term" value="F:DNA binding"/>
    <property type="evidence" value="ECO:0007669"/>
    <property type="project" value="UniProtKB-KW"/>
</dbReference>
<organism evidence="6 7">
    <name type="scientific">Rhizomicrobium electricum</name>
    <dbReference type="NCBI Taxonomy" id="480070"/>
    <lineage>
        <taxon>Bacteria</taxon>
        <taxon>Pseudomonadati</taxon>
        <taxon>Pseudomonadota</taxon>
        <taxon>Alphaproteobacteria</taxon>
        <taxon>Micropepsales</taxon>
        <taxon>Micropepsaceae</taxon>
        <taxon>Rhizomicrobium</taxon>
    </lineage>
</organism>
<dbReference type="InterPro" id="IPR000843">
    <property type="entry name" value="HTH_LacI"/>
</dbReference>
<dbReference type="Pfam" id="PF13377">
    <property type="entry name" value="Peripla_BP_3"/>
    <property type="match status" value="1"/>
</dbReference>
<evidence type="ECO:0000313" key="7">
    <source>
        <dbReference type="Proteomes" id="UP001499951"/>
    </source>
</evidence>
<reference evidence="7" key="1">
    <citation type="journal article" date="2019" name="Int. J. Syst. Evol. Microbiol.">
        <title>The Global Catalogue of Microorganisms (GCM) 10K type strain sequencing project: providing services to taxonomists for standard genome sequencing and annotation.</title>
        <authorList>
            <consortium name="The Broad Institute Genomics Platform"/>
            <consortium name="The Broad Institute Genome Sequencing Center for Infectious Disease"/>
            <person name="Wu L."/>
            <person name="Ma J."/>
        </authorList>
    </citation>
    <scope>NUCLEOTIDE SEQUENCE [LARGE SCALE GENOMIC DNA]</scope>
    <source>
        <strain evidence="7">JCM 15089</strain>
    </source>
</reference>
<comment type="caution">
    <text evidence="6">The sequence shown here is derived from an EMBL/GenBank/DDBJ whole genome shotgun (WGS) entry which is preliminary data.</text>
</comment>
<dbReference type="Pfam" id="PF00356">
    <property type="entry name" value="LacI"/>
    <property type="match status" value="1"/>
</dbReference>
<protein>
    <submittedName>
        <fullName evidence="6">LacI family DNA-binding transcriptional regulator</fullName>
    </submittedName>
</protein>
<dbReference type="SUPFAM" id="SSF47413">
    <property type="entry name" value="lambda repressor-like DNA-binding domains"/>
    <property type="match status" value="1"/>
</dbReference>
<dbReference type="InterPro" id="IPR046335">
    <property type="entry name" value="LacI/GalR-like_sensor"/>
</dbReference>
<dbReference type="InterPro" id="IPR010982">
    <property type="entry name" value="Lambda_DNA-bd_dom_sf"/>
</dbReference>
<dbReference type="SUPFAM" id="SSF53822">
    <property type="entry name" value="Periplasmic binding protein-like I"/>
    <property type="match status" value="1"/>
</dbReference>
<feature type="region of interest" description="Disordered" evidence="4">
    <location>
        <begin position="1"/>
        <end position="37"/>
    </location>
</feature>
<dbReference type="PROSITE" id="PS50932">
    <property type="entry name" value="HTH_LACI_2"/>
    <property type="match status" value="1"/>
</dbReference>
<keyword evidence="3" id="KW-0804">Transcription</keyword>
<keyword evidence="2 6" id="KW-0238">DNA-binding</keyword>
<accession>A0ABP3PHJ4</accession>
<dbReference type="Proteomes" id="UP001499951">
    <property type="component" value="Unassembled WGS sequence"/>
</dbReference>
<dbReference type="PANTHER" id="PTHR30146:SF120">
    <property type="entry name" value="ALANINE RACEMASE"/>
    <property type="match status" value="1"/>
</dbReference>
<dbReference type="EMBL" id="BAAADD010000003">
    <property type="protein sequence ID" value="GAA0567608.1"/>
    <property type="molecule type" value="Genomic_DNA"/>
</dbReference>
<keyword evidence="7" id="KW-1185">Reference proteome</keyword>
<evidence type="ECO:0000256" key="2">
    <source>
        <dbReference type="ARBA" id="ARBA00023125"/>
    </source>
</evidence>
<dbReference type="InterPro" id="IPR028082">
    <property type="entry name" value="Peripla_BP_I"/>
</dbReference>
<proteinExistence type="predicted"/>
<evidence type="ECO:0000256" key="1">
    <source>
        <dbReference type="ARBA" id="ARBA00023015"/>
    </source>
</evidence>
<dbReference type="Gene3D" id="3.40.50.2300">
    <property type="match status" value="2"/>
</dbReference>
<feature type="domain" description="HTH lacI-type" evidence="5">
    <location>
        <begin position="14"/>
        <end position="68"/>
    </location>
</feature>
<dbReference type="Gene3D" id="1.10.260.40">
    <property type="entry name" value="lambda repressor-like DNA-binding domains"/>
    <property type="match status" value="1"/>
</dbReference>
<dbReference type="SMART" id="SM00354">
    <property type="entry name" value="HTH_LACI"/>
    <property type="match status" value="1"/>
</dbReference>
<dbReference type="RefSeq" id="WP_166932883.1">
    <property type="nucleotide sequence ID" value="NZ_BAAADD010000003.1"/>
</dbReference>